<keyword evidence="4" id="KW-0732">Signal</keyword>
<dbReference type="InterPro" id="IPR051500">
    <property type="entry name" value="cTAGE_MIA/OTOR"/>
</dbReference>
<dbReference type="GO" id="GO:0035459">
    <property type="term" value="P:vesicle cargo loading"/>
    <property type="evidence" value="ECO:0007669"/>
    <property type="project" value="TreeGrafter"/>
</dbReference>
<reference evidence="5" key="1">
    <citation type="submission" date="2021-01" db="EMBL/GenBank/DDBJ databases">
        <title>A chromosome-scale assembly of European eel, Anguilla anguilla.</title>
        <authorList>
            <person name="Henkel C."/>
            <person name="Jong-Raadsen S.A."/>
            <person name="Dufour S."/>
            <person name="Weltzien F.-A."/>
            <person name="Palstra A.P."/>
            <person name="Pelster B."/>
            <person name="Spaink H.P."/>
            <person name="Van Den Thillart G.E."/>
            <person name="Jansen H."/>
            <person name="Zahm M."/>
            <person name="Klopp C."/>
            <person name="Cedric C."/>
            <person name="Louis A."/>
            <person name="Berthelot C."/>
            <person name="Parey E."/>
            <person name="Roest Crollius H."/>
            <person name="Montfort J."/>
            <person name="Robinson-Rechavi M."/>
            <person name="Bucao C."/>
            <person name="Bouchez O."/>
            <person name="Gislard M."/>
            <person name="Lluch J."/>
            <person name="Milhes M."/>
            <person name="Lampietro C."/>
            <person name="Lopez Roques C."/>
            <person name="Donnadieu C."/>
            <person name="Braasch I."/>
            <person name="Desvignes T."/>
            <person name="Postlethwait J."/>
            <person name="Bobe J."/>
            <person name="Guiguen Y."/>
            <person name="Dirks R."/>
        </authorList>
    </citation>
    <scope>NUCLEOTIDE SEQUENCE</scope>
    <source>
        <strain evidence="5">Tag_6206</strain>
        <tissue evidence="5">Liver</tissue>
    </source>
</reference>
<feature type="region of interest" description="Disordered" evidence="3">
    <location>
        <begin position="871"/>
        <end position="903"/>
    </location>
</feature>
<feature type="compositionally biased region" description="Basic and acidic residues" evidence="3">
    <location>
        <begin position="182"/>
        <end position="192"/>
    </location>
</feature>
<evidence type="ECO:0000256" key="3">
    <source>
        <dbReference type="SAM" id="MobiDB-lite"/>
    </source>
</evidence>
<keyword evidence="6" id="KW-1185">Reference proteome</keyword>
<organism evidence="5 6">
    <name type="scientific">Anguilla anguilla</name>
    <name type="common">European freshwater eel</name>
    <name type="synonym">Muraena anguilla</name>
    <dbReference type="NCBI Taxonomy" id="7936"/>
    <lineage>
        <taxon>Eukaryota</taxon>
        <taxon>Metazoa</taxon>
        <taxon>Chordata</taxon>
        <taxon>Craniata</taxon>
        <taxon>Vertebrata</taxon>
        <taxon>Euteleostomi</taxon>
        <taxon>Actinopterygii</taxon>
        <taxon>Neopterygii</taxon>
        <taxon>Teleostei</taxon>
        <taxon>Anguilliformes</taxon>
        <taxon>Anguillidae</taxon>
        <taxon>Anguilla</taxon>
    </lineage>
</organism>
<dbReference type="PANTHER" id="PTHR23158:SF54">
    <property type="entry name" value="TRANSPORT AND GOLGI ORGANIZATION PROTEIN 1 HOMOLOG"/>
    <property type="match status" value="1"/>
</dbReference>
<dbReference type="GO" id="GO:0009306">
    <property type="term" value="P:protein secretion"/>
    <property type="evidence" value="ECO:0007669"/>
    <property type="project" value="TreeGrafter"/>
</dbReference>
<name>A0A9D3MG07_ANGAN</name>
<dbReference type="EMBL" id="JAFIRN010000005">
    <property type="protein sequence ID" value="KAG5848297.1"/>
    <property type="molecule type" value="Genomic_DNA"/>
</dbReference>
<comment type="caution">
    <text evidence="5">The sequence shown here is derived from an EMBL/GenBank/DDBJ whole genome shotgun (WGS) entry which is preliminary data.</text>
</comment>
<sequence length="918" mass="103966">MELLWNLLTYLLSLISLKPLTPTGSELTGFDTADHGIFGSFDVVAFFRQLQERLYGCGKSLLDSMPDDVLHPVLDFHEMTWDIFLIMAMVHIMFLTIALRTMCAAKRAISRMREDGNQKLEMLLAEQSKVQQLQGKIKMLEEDQIVLQNERVHLELQSKIMQEKLDAKNQCQDTDSALKASGSEHSDKESEVKYVVQSDKLTTKKSEESKKTNDILKIQVEFHKKQAEENLIGTRIAEHALAAERKENANLRRKVIEVSTQLAEIKDPVIVPPLKKDGIASGRSGKAALEDQLYTEKLQGEKTVQLEEKIKKMECDQASLSNEKTNLENLYKILQEKFLIMQSLCQEKDSALQQRLAEEEVEQHVKQIKSAGPKEEVRNFKQRIQEINEKHEKTLDSLKKKIAFHQKKAQENWVVACASERALTVKRKELANLSKQLSEVSANLAGYQEPLVKASSSRSDLQIRPLRKYGTVPKKNRAAVTMVDKSTQAESSDQLERYRARAELAAEKTKVEQLGAKIQAMEEEYEALRKEMLKLAFQNRTFQGKVQSMNELCKQKDQALQQKTAQVDSERRDKELKVKEVLRVHKLKVQAIVEQHQKSELSCKAEIVSLKKSRDKLMKTCASGRAQMTNLCKQRGVNSREAECQRAPSGATPDSCQEAPLEKKTIATQTSLCGSSDTSEKLPNAVEDNQSLYLKKLQLEEEKSQQLEEKIQTLEQERDALKSERSQLEDQTTSLQSELHSVNELCQQRAQALQQNTVQAEVALSARDAEIQALALNVRVMGEELESSRGCYKAQMEFQEQQAQENMTKATEQVLVAQGETIATLRNELAEVKAKLAKFQNADSEPRPSCSYQVLPLLLLDSEEVPLLSQTEARSPEFSAPAKAPASSSFSRNHRKAKRERNGMSARPLDMLLELFLL</sequence>
<evidence type="ECO:0000256" key="1">
    <source>
        <dbReference type="ARBA" id="ARBA00023054"/>
    </source>
</evidence>
<dbReference type="AlphaFoldDB" id="A0A9D3MG07"/>
<feature type="coiled-coil region" evidence="2">
    <location>
        <begin position="689"/>
        <end position="738"/>
    </location>
</feature>
<protein>
    <submittedName>
        <fullName evidence="5">Uncharacterized protein</fullName>
    </submittedName>
</protein>
<feature type="coiled-coil region" evidence="2">
    <location>
        <begin position="793"/>
        <end position="842"/>
    </location>
</feature>
<feature type="chain" id="PRO_5039721655" evidence="4">
    <location>
        <begin position="26"/>
        <end position="918"/>
    </location>
</feature>
<evidence type="ECO:0000313" key="6">
    <source>
        <dbReference type="Proteomes" id="UP001044222"/>
    </source>
</evidence>
<feature type="signal peptide" evidence="4">
    <location>
        <begin position="1"/>
        <end position="25"/>
    </location>
</feature>
<dbReference type="GO" id="GO:0005789">
    <property type="term" value="C:endoplasmic reticulum membrane"/>
    <property type="evidence" value="ECO:0007669"/>
    <property type="project" value="TreeGrafter"/>
</dbReference>
<gene>
    <name evidence="5" type="ORF">ANANG_G00097000</name>
</gene>
<feature type="coiled-coil region" evidence="2">
    <location>
        <begin position="123"/>
        <end position="157"/>
    </location>
</feature>
<feature type="compositionally biased region" description="Low complexity" evidence="3">
    <location>
        <begin position="876"/>
        <end position="891"/>
    </location>
</feature>
<feature type="coiled-coil region" evidence="2">
    <location>
        <begin position="303"/>
        <end position="337"/>
    </location>
</feature>
<evidence type="ECO:0000256" key="4">
    <source>
        <dbReference type="SAM" id="SignalP"/>
    </source>
</evidence>
<feature type="region of interest" description="Disordered" evidence="3">
    <location>
        <begin position="172"/>
        <end position="193"/>
    </location>
</feature>
<feature type="coiled-coil region" evidence="2">
    <location>
        <begin position="504"/>
        <end position="538"/>
    </location>
</feature>
<dbReference type="GO" id="GO:0070971">
    <property type="term" value="C:endoplasmic reticulum exit site"/>
    <property type="evidence" value="ECO:0007669"/>
    <property type="project" value="TreeGrafter"/>
</dbReference>
<accession>A0A9D3MG07</accession>
<evidence type="ECO:0000256" key="2">
    <source>
        <dbReference type="SAM" id="Coils"/>
    </source>
</evidence>
<feature type="coiled-coil region" evidence="2">
    <location>
        <begin position="377"/>
        <end position="443"/>
    </location>
</feature>
<evidence type="ECO:0000313" key="5">
    <source>
        <dbReference type="EMBL" id="KAG5848297.1"/>
    </source>
</evidence>
<dbReference type="PANTHER" id="PTHR23158">
    <property type="entry name" value="MELANOMA INHIBITORY ACTIVITY-RELATED"/>
    <property type="match status" value="1"/>
</dbReference>
<dbReference type="Proteomes" id="UP001044222">
    <property type="component" value="Unassembled WGS sequence"/>
</dbReference>
<dbReference type="GO" id="GO:0006888">
    <property type="term" value="P:endoplasmic reticulum to Golgi vesicle-mediated transport"/>
    <property type="evidence" value="ECO:0007669"/>
    <property type="project" value="TreeGrafter"/>
</dbReference>
<keyword evidence="1 2" id="KW-0175">Coiled coil</keyword>
<proteinExistence type="predicted"/>